<organism evidence="2 3">
    <name type="scientific">Sphingomonas cynarae</name>
    <dbReference type="NCBI Taxonomy" id="930197"/>
    <lineage>
        <taxon>Bacteria</taxon>
        <taxon>Pseudomonadati</taxon>
        <taxon>Pseudomonadota</taxon>
        <taxon>Alphaproteobacteria</taxon>
        <taxon>Sphingomonadales</taxon>
        <taxon>Sphingomonadaceae</taxon>
        <taxon>Sphingomonas</taxon>
    </lineage>
</organism>
<gene>
    <name evidence="2" type="ORF">GCM10022268_29270</name>
</gene>
<evidence type="ECO:0000313" key="2">
    <source>
        <dbReference type="EMBL" id="GAA3719165.1"/>
    </source>
</evidence>
<feature type="transmembrane region" description="Helical" evidence="1">
    <location>
        <begin position="28"/>
        <end position="48"/>
    </location>
</feature>
<evidence type="ECO:0000256" key="1">
    <source>
        <dbReference type="SAM" id="Phobius"/>
    </source>
</evidence>
<sequence>MIHILFFYGLLGVACLYAAWRGGGPERLTAAALIVATVATWIMAIGLGGSRAGRFIGVEYGVLVIDGLLVAALMAIALCADRFWPLWMTALHAFGVVGHLAKAIAPDILPNVYQAAHLFSAYPGLILLMLATRWHRMRLRQDGHDPSWSNFWRWSIPRPRRIGHIV</sequence>
<dbReference type="EMBL" id="BAABBF010000007">
    <property type="protein sequence ID" value="GAA3719165.1"/>
    <property type="molecule type" value="Genomic_DNA"/>
</dbReference>
<evidence type="ECO:0000313" key="3">
    <source>
        <dbReference type="Proteomes" id="UP001500523"/>
    </source>
</evidence>
<dbReference type="RefSeq" id="WP_344694144.1">
    <property type="nucleotide sequence ID" value="NZ_BAABBF010000007.1"/>
</dbReference>
<name>A0ABP7EJS6_9SPHN</name>
<accession>A0ABP7EJS6</accession>
<protein>
    <submittedName>
        <fullName evidence="2">Uncharacterized protein</fullName>
    </submittedName>
</protein>
<feature type="transmembrane region" description="Helical" evidence="1">
    <location>
        <begin position="112"/>
        <end position="131"/>
    </location>
</feature>
<reference evidence="3" key="1">
    <citation type="journal article" date="2019" name="Int. J. Syst. Evol. Microbiol.">
        <title>The Global Catalogue of Microorganisms (GCM) 10K type strain sequencing project: providing services to taxonomists for standard genome sequencing and annotation.</title>
        <authorList>
            <consortium name="The Broad Institute Genomics Platform"/>
            <consortium name="The Broad Institute Genome Sequencing Center for Infectious Disease"/>
            <person name="Wu L."/>
            <person name="Ma J."/>
        </authorList>
    </citation>
    <scope>NUCLEOTIDE SEQUENCE [LARGE SCALE GENOMIC DNA]</scope>
    <source>
        <strain evidence="3">JCM 17498</strain>
    </source>
</reference>
<proteinExistence type="predicted"/>
<feature type="transmembrane region" description="Helical" evidence="1">
    <location>
        <begin position="60"/>
        <end position="84"/>
    </location>
</feature>
<keyword evidence="1" id="KW-0472">Membrane</keyword>
<keyword evidence="1" id="KW-1133">Transmembrane helix</keyword>
<keyword evidence="1" id="KW-0812">Transmembrane</keyword>
<comment type="caution">
    <text evidence="2">The sequence shown here is derived from an EMBL/GenBank/DDBJ whole genome shotgun (WGS) entry which is preliminary data.</text>
</comment>
<keyword evidence="3" id="KW-1185">Reference proteome</keyword>
<dbReference type="Proteomes" id="UP001500523">
    <property type="component" value="Unassembled WGS sequence"/>
</dbReference>